<evidence type="ECO:0000256" key="4">
    <source>
        <dbReference type="ARBA" id="ARBA00022741"/>
    </source>
</evidence>
<proteinExistence type="inferred from homology"/>
<dbReference type="InterPro" id="IPR051786">
    <property type="entry name" value="ASN_synthetase/amidase"/>
</dbReference>
<dbReference type="PANTHER" id="PTHR43284:SF1">
    <property type="entry name" value="ASPARAGINE SYNTHETASE"/>
    <property type="match status" value="1"/>
</dbReference>
<dbReference type="GO" id="GO:0006529">
    <property type="term" value="P:asparagine biosynthetic process"/>
    <property type="evidence" value="ECO:0007669"/>
    <property type="project" value="InterPro"/>
</dbReference>
<evidence type="ECO:0000256" key="2">
    <source>
        <dbReference type="ARBA" id="ARBA00005752"/>
    </source>
</evidence>
<dbReference type="Proteomes" id="UP000014909">
    <property type="component" value="Chromosome"/>
</dbReference>
<dbReference type="Gene3D" id="3.60.20.10">
    <property type="entry name" value="Glutamine Phosphoribosylpyrophosphate, subunit 1, domain 1"/>
    <property type="match status" value="1"/>
</dbReference>
<sequence>MDFTSEFKGDSFRVWRSGLGKGTTDGKVDESTLRSMTATLHHRGPDGEGFYIDGNVGLGHKRLSILDVENGKQPLESDGVVLSYNGEIYNFKQLKCELEALGHVFASQCDSEVLLFAWKEWGASVVHKLRGMFAFVIYDKPQNSLFVARDRLGIKPLHWAKTSQGDLLFASELKAINAHPDIEKQLNPYAIEDFFSLGYVADPKTIFKDVFKLPPAHVISIDLSDPTRDVTPECYWEIENFVSDEITREQDIGEEFARLTEEAITLRMVADVPLGSFLSGGIDSSVISAVMQKHSEVPINTFSIGFDLSKYDESFYAKQLAKQLGFKHLNTSVSINDLTFMEKLVDIYDEPFADNSAIPTFILSGVAAQHVKVALSGDGADELLYGYRNHKMLWVEEKIRKCLPNGVRRKMFGILAKLYPNFKTAPKFLRGKTTLSALAGSAIGSYHNAISITHQNELSRLYSAKLKAQLKGYSSLSLFNDIAKKCRCTNSLKAIQLIDFKTYLAGGILTKVDRASMKNSLEVRVPYLDHHLVERTLAASPSLNLSMTQTKRLLVNGFKHLLPSFVTKRDKMGFSSPIDEWLRQIPKESLNTKLSEGALAQTGLFSLDGISKLLDEHHERGHEHGMTIWSLLIFNAFLEKHFGTQKSENIVSP</sequence>
<dbReference type="InterPro" id="IPR006426">
    <property type="entry name" value="Asn_synth_AEB"/>
</dbReference>
<accession>S5AHB2</accession>
<comment type="catalytic activity">
    <reaction evidence="7">
        <text>L-aspartate + L-glutamine + ATP + H2O = L-asparagine + L-glutamate + AMP + diphosphate + H(+)</text>
        <dbReference type="Rhea" id="RHEA:12228"/>
        <dbReference type="ChEBI" id="CHEBI:15377"/>
        <dbReference type="ChEBI" id="CHEBI:15378"/>
        <dbReference type="ChEBI" id="CHEBI:29985"/>
        <dbReference type="ChEBI" id="CHEBI:29991"/>
        <dbReference type="ChEBI" id="CHEBI:30616"/>
        <dbReference type="ChEBI" id="CHEBI:33019"/>
        <dbReference type="ChEBI" id="CHEBI:58048"/>
        <dbReference type="ChEBI" id="CHEBI:58359"/>
        <dbReference type="ChEBI" id="CHEBI:456215"/>
        <dbReference type="EC" id="6.3.5.4"/>
    </reaction>
</comment>
<dbReference type="GO" id="GO:0004066">
    <property type="term" value="F:asparagine synthase (glutamine-hydrolyzing) activity"/>
    <property type="evidence" value="ECO:0007669"/>
    <property type="project" value="UniProtKB-EC"/>
</dbReference>
<dbReference type="Pfam" id="PF13537">
    <property type="entry name" value="GATase_7"/>
    <property type="match status" value="1"/>
</dbReference>
<dbReference type="KEGG" id="amh:I633_14655"/>
<dbReference type="SUPFAM" id="SSF56235">
    <property type="entry name" value="N-terminal nucleophile aminohydrolases (Ntn hydrolases)"/>
    <property type="match status" value="1"/>
</dbReference>
<feature type="binding site" evidence="8">
    <location>
        <position position="110"/>
    </location>
    <ligand>
        <name>L-glutamine</name>
        <dbReference type="ChEBI" id="CHEBI:58359"/>
    </ligand>
</feature>
<evidence type="ECO:0000313" key="12">
    <source>
        <dbReference type="Proteomes" id="UP000014909"/>
    </source>
</evidence>
<dbReference type="Pfam" id="PF00733">
    <property type="entry name" value="Asn_synthase"/>
    <property type="match status" value="1"/>
</dbReference>
<dbReference type="BioCyc" id="AMAC1300253:G12YX-2361-MONOMER"/>
<dbReference type="InterPro" id="IPR014729">
    <property type="entry name" value="Rossmann-like_a/b/a_fold"/>
</dbReference>
<dbReference type="InterPro" id="IPR033738">
    <property type="entry name" value="AsnB_N"/>
</dbReference>
<dbReference type="EMBL" id="CP004846">
    <property type="protein sequence ID" value="AGP78729.1"/>
    <property type="molecule type" value="Genomic_DNA"/>
</dbReference>
<comment type="similarity">
    <text evidence="2">Belongs to the asparagine synthetase family.</text>
</comment>
<keyword evidence="5 8" id="KW-0067">ATP-binding</keyword>
<reference evidence="11 12" key="1">
    <citation type="journal article" date="2013" name="Genome Biol. Evol.">
        <title>Genomic Diversity of "Deep Ecotype" Alteromonas macleodii Isolates: Evidence for Pan-Mediterranean Clonal Frames.</title>
        <authorList>
            <person name="Lopez-Perez M."/>
            <person name="Gonzaga A."/>
            <person name="Rodriguez-Valera F."/>
        </authorList>
    </citation>
    <scope>NUCLEOTIDE SEQUENCE [LARGE SCALE GENOMIC DNA]</scope>
    <source>
        <strain evidence="12">'English Channel 615'</strain>
    </source>
</reference>
<dbReference type="PROSITE" id="PS51278">
    <property type="entry name" value="GATASE_TYPE_2"/>
    <property type="match status" value="1"/>
</dbReference>
<protein>
    <recommendedName>
        <fullName evidence="3">asparagine synthase (glutamine-hydrolyzing)</fullName>
        <ecNumber evidence="3">6.3.5.4</ecNumber>
    </recommendedName>
</protein>
<dbReference type="GO" id="GO:0005524">
    <property type="term" value="F:ATP binding"/>
    <property type="evidence" value="ECO:0007669"/>
    <property type="project" value="UniProtKB-KW"/>
</dbReference>
<dbReference type="PIRSF" id="PIRSF001589">
    <property type="entry name" value="Asn_synthetase_glu-h"/>
    <property type="match status" value="1"/>
</dbReference>
<dbReference type="SUPFAM" id="SSF52402">
    <property type="entry name" value="Adenine nucleotide alpha hydrolases-like"/>
    <property type="match status" value="1"/>
</dbReference>
<dbReference type="EC" id="6.3.5.4" evidence="3"/>
<dbReference type="HOGENOM" id="CLU_014658_3_1_6"/>
<dbReference type="Gene3D" id="3.40.50.620">
    <property type="entry name" value="HUPs"/>
    <property type="match status" value="1"/>
</dbReference>
<feature type="binding site" evidence="8">
    <location>
        <position position="304"/>
    </location>
    <ligand>
        <name>ATP</name>
        <dbReference type="ChEBI" id="CHEBI:30616"/>
    </ligand>
</feature>
<evidence type="ECO:0000256" key="1">
    <source>
        <dbReference type="ARBA" id="ARBA00005187"/>
    </source>
</evidence>
<dbReference type="InterPro" id="IPR029055">
    <property type="entry name" value="Ntn_hydrolases_N"/>
</dbReference>
<evidence type="ECO:0000256" key="8">
    <source>
        <dbReference type="PIRSR" id="PIRSR001589-2"/>
    </source>
</evidence>
<dbReference type="NCBIfam" id="TIGR01536">
    <property type="entry name" value="asn_synth_AEB"/>
    <property type="match status" value="1"/>
</dbReference>
<keyword evidence="6" id="KW-0315">Glutamine amidotransferase</keyword>
<dbReference type="CDD" id="cd00712">
    <property type="entry name" value="AsnB"/>
    <property type="match status" value="1"/>
</dbReference>
<name>S5AHB2_9ALTE</name>
<evidence type="ECO:0000259" key="10">
    <source>
        <dbReference type="PROSITE" id="PS51278"/>
    </source>
</evidence>
<evidence type="ECO:0000256" key="3">
    <source>
        <dbReference type="ARBA" id="ARBA00012737"/>
    </source>
</evidence>
<keyword evidence="4 8" id="KW-0547">Nucleotide-binding</keyword>
<dbReference type="InterPro" id="IPR001962">
    <property type="entry name" value="Asn_synthase"/>
</dbReference>
<evidence type="ECO:0000256" key="6">
    <source>
        <dbReference type="ARBA" id="ARBA00022962"/>
    </source>
</evidence>
<comment type="pathway">
    <text evidence="1">Amino-acid biosynthesis; L-asparagine biosynthesis; L-asparagine from L-aspartate (L-Gln route): step 1/1.</text>
</comment>
<dbReference type="PANTHER" id="PTHR43284">
    <property type="entry name" value="ASPARAGINE SYNTHETASE (GLUTAMINE-HYDROLYZING)"/>
    <property type="match status" value="1"/>
</dbReference>
<feature type="binding site" evidence="8">
    <location>
        <begin position="376"/>
        <end position="377"/>
    </location>
    <ligand>
        <name>ATP</name>
        <dbReference type="ChEBI" id="CHEBI:30616"/>
    </ligand>
</feature>
<dbReference type="PATRIC" id="fig|1300253.3.peg.3059"/>
<organism evidence="11 12">
    <name type="scientific">Alteromonas mediterranea 615</name>
    <dbReference type="NCBI Taxonomy" id="1300253"/>
    <lineage>
        <taxon>Bacteria</taxon>
        <taxon>Pseudomonadati</taxon>
        <taxon>Pseudomonadota</taxon>
        <taxon>Gammaproteobacteria</taxon>
        <taxon>Alteromonadales</taxon>
        <taxon>Alteromonadaceae</taxon>
        <taxon>Alteromonas/Salinimonas group</taxon>
        <taxon>Alteromonas</taxon>
    </lineage>
</organism>
<feature type="domain" description="Glutamine amidotransferase type-2" evidence="10">
    <location>
        <begin position="17"/>
        <end position="224"/>
    </location>
</feature>
<dbReference type="CDD" id="cd01991">
    <property type="entry name" value="Asn_synthase_B_C"/>
    <property type="match status" value="1"/>
</dbReference>
<gene>
    <name evidence="11" type="ORF">I633_14655</name>
</gene>
<dbReference type="GO" id="GO:0005829">
    <property type="term" value="C:cytosol"/>
    <property type="evidence" value="ECO:0007669"/>
    <property type="project" value="TreeGrafter"/>
</dbReference>
<evidence type="ECO:0000256" key="7">
    <source>
        <dbReference type="ARBA" id="ARBA00048741"/>
    </source>
</evidence>
<evidence type="ECO:0000256" key="5">
    <source>
        <dbReference type="ARBA" id="ARBA00022840"/>
    </source>
</evidence>
<evidence type="ECO:0000256" key="9">
    <source>
        <dbReference type="PIRSR" id="PIRSR001589-3"/>
    </source>
</evidence>
<dbReference type="InterPro" id="IPR017932">
    <property type="entry name" value="GATase_2_dom"/>
</dbReference>
<feature type="site" description="Important for beta-aspartyl-AMP intermediate formation" evidence="9">
    <location>
        <position position="378"/>
    </location>
</feature>
<dbReference type="AlphaFoldDB" id="S5AHB2"/>
<evidence type="ECO:0000313" key="11">
    <source>
        <dbReference type="EMBL" id="AGP78729.1"/>
    </source>
</evidence>